<dbReference type="FunFam" id="2.130.10.10:FF:000243">
    <property type="entry name" value="Transcription initiation factor TFIID subunit 5"/>
    <property type="match status" value="1"/>
</dbReference>
<protein>
    <recommendedName>
        <fullName evidence="8">Transcription initiation factor TFIID subunit 5</fullName>
    </recommendedName>
</protein>
<accession>A0A5B7CG08</accession>
<keyword evidence="5" id="KW-0805">Transcription regulation</keyword>
<dbReference type="GO" id="GO:0003743">
    <property type="term" value="F:translation initiation factor activity"/>
    <property type="evidence" value="ECO:0007669"/>
    <property type="project" value="UniProtKB-KW"/>
</dbReference>
<dbReference type="InterPro" id="IPR019775">
    <property type="entry name" value="WD40_repeat_CS"/>
</dbReference>
<feature type="domain" description="TFIID subunit TAF5 NTD2" evidence="11">
    <location>
        <begin position="151"/>
        <end position="258"/>
    </location>
</feature>
<evidence type="ECO:0000256" key="7">
    <source>
        <dbReference type="ARBA" id="ARBA00023242"/>
    </source>
</evidence>
<dbReference type="OrthoDB" id="10266330at2759"/>
<evidence type="ECO:0000313" key="12">
    <source>
        <dbReference type="EMBL" id="MPC08225.1"/>
    </source>
</evidence>
<dbReference type="InterPro" id="IPR015943">
    <property type="entry name" value="WD40/YVTN_repeat-like_dom_sf"/>
</dbReference>
<gene>
    <name evidence="12" type="primary">TAF5_0</name>
    <name evidence="12" type="ORF">E2C01_000802</name>
</gene>
<reference evidence="12 13" key="1">
    <citation type="submission" date="2019-05" db="EMBL/GenBank/DDBJ databases">
        <title>Another draft genome of Portunus trituberculatus and its Hox gene families provides insights of decapod evolution.</title>
        <authorList>
            <person name="Jeong J.-H."/>
            <person name="Song I."/>
            <person name="Kim S."/>
            <person name="Choi T."/>
            <person name="Kim D."/>
            <person name="Ryu S."/>
            <person name="Kim W."/>
        </authorList>
    </citation>
    <scope>NUCLEOTIDE SEQUENCE [LARGE SCALE GENOMIC DNA]</scope>
    <source>
        <tissue evidence="12">Muscle</tissue>
    </source>
</reference>
<dbReference type="InterPro" id="IPR020472">
    <property type="entry name" value="WD40_PAC1"/>
</dbReference>
<dbReference type="InterPro" id="IPR006594">
    <property type="entry name" value="LisH"/>
</dbReference>
<evidence type="ECO:0000256" key="9">
    <source>
        <dbReference type="PROSITE-ProRule" id="PRU00221"/>
    </source>
</evidence>
<dbReference type="GO" id="GO:0016251">
    <property type="term" value="F:RNA polymerase II general transcription initiation factor activity"/>
    <property type="evidence" value="ECO:0007669"/>
    <property type="project" value="TreeGrafter"/>
</dbReference>
<dbReference type="PANTHER" id="PTHR19879">
    <property type="entry name" value="TRANSCRIPTION INITIATION FACTOR TFIID"/>
    <property type="match status" value="1"/>
</dbReference>
<dbReference type="Gene3D" id="1.25.40.500">
    <property type="entry name" value="TFIID subunit TAF5, NTD2 domain"/>
    <property type="match status" value="1"/>
</dbReference>
<feature type="repeat" description="WD" evidence="9">
    <location>
        <begin position="261"/>
        <end position="302"/>
    </location>
</feature>
<dbReference type="SUPFAM" id="SSF50978">
    <property type="entry name" value="WD40 repeat-like"/>
    <property type="match status" value="1"/>
</dbReference>
<dbReference type="AlphaFoldDB" id="A0A5B7CG08"/>
<comment type="similarity">
    <text evidence="2">Belongs to the WD repeat TAF5 family.</text>
</comment>
<dbReference type="InterPro" id="IPR001680">
    <property type="entry name" value="WD40_rpt"/>
</dbReference>
<keyword evidence="7" id="KW-0539">Nucleus</keyword>
<feature type="region of interest" description="Disordered" evidence="10">
    <location>
        <begin position="57"/>
        <end position="87"/>
    </location>
</feature>
<dbReference type="CDD" id="cd08044">
    <property type="entry name" value="TAF5_NTD2"/>
    <property type="match status" value="1"/>
</dbReference>
<evidence type="ECO:0000256" key="5">
    <source>
        <dbReference type="ARBA" id="ARBA00023015"/>
    </source>
</evidence>
<dbReference type="PRINTS" id="PR00320">
    <property type="entry name" value="GPROTEINBRPT"/>
</dbReference>
<sequence length="436" mass="48131">MAELGGPTYASLTPANPTIINGLAAVDMQTGQHLPPHPQQVMSSGEHGLVSMVAATVMPPPPATPDQPSGVSTGAGPAAPGAPALPQDAQANTVDRHNLVAVLQFLKNNGLKRTEDFLRQECNFFDIVDDEKQGLGGDTEVSSVLSAYKSEGDPAKYEDAYKALHSFIEKSLDPYKHEVAQVLYPVFVHMYLELVYNGHEEVAKNFLERLKGTQEEYYQEDIHRLSLVTNREHMSGYQIMDNFRQIRYILKFVRYLYPPLPYSHGTPCRVVQFHPNSNYVATGSSDRSIRVWDCLNGNCVRVLTGHKDIIDALAFSPCGRFLASAGGDKRVLVWDMAHGHLIAEMASHTSTIYAIAFSRDCNILASGGMDNCVKLWDFSRVMEDNHEDDTNVTNNPDVKRSNESLLLGTFPTKNTPVLAAHFTRRNVLLVAGPFDG</sequence>
<keyword evidence="3 9" id="KW-0853">WD repeat</keyword>
<feature type="repeat" description="WD" evidence="9">
    <location>
        <begin position="345"/>
        <end position="379"/>
    </location>
</feature>
<dbReference type="InterPro" id="IPR007582">
    <property type="entry name" value="TFIID_NTD2"/>
</dbReference>
<dbReference type="PROSITE" id="PS50082">
    <property type="entry name" value="WD_REPEATS_2"/>
    <property type="match status" value="3"/>
</dbReference>
<evidence type="ECO:0000256" key="10">
    <source>
        <dbReference type="SAM" id="MobiDB-lite"/>
    </source>
</evidence>
<organism evidence="12 13">
    <name type="scientific">Portunus trituberculatus</name>
    <name type="common">Swimming crab</name>
    <name type="synonym">Neptunus trituberculatus</name>
    <dbReference type="NCBI Taxonomy" id="210409"/>
    <lineage>
        <taxon>Eukaryota</taxon>
        <taxon>Metazoa</taxon>
        <taxon>Ecdysozoa</taxon>
        <taxon>Arthropoda</taxon>
        <taxon>Crustacea</taxon>
        <taxon>Multicrustacea</taxon>
        <taxon>Malacostraca</taxon>
        <taxon>Eumalacostraca</taxon>
        <taxon>Eucarida</taxon>
        <taxon>Decapoda</taxon>
        <taxon>Pleocyemata</taxon>
        <taxon>Brachyura</taxon>
        <taxon>Eubrachyura</taxon>
        <taxon>Portunoidea</taxon>
        <taxon>Portunidae</taxon>
        <taxon>Portuninae</taxon>
        <taxon>Portunus</taxon>
    </lineage>
</organism>
<name>A0A5B7CG08_PORTR</name>
<dbReference type="GO" id="GO:0006367">
    <property type="term" value="P:transcription initiation at RNA polymerase II promoter"/>
    <property type="evidence" value="ECO:0007669"/>
    <property type="project" value="TreeGrafter"/>
</dbReference>
<dbReference type="PANTHER" id="PTHR19879:SF1">
    <property type="entry name" value="CANNONBALL-RELATED"/>
    <property type="match status" value="1"/>
</dbReference>
<keyword evidence="13" id="KW-1185">Reference proteome</keyword>
<evidence type="ECO:0000256" key="8">
    <source>
        <dbReference type="ARBA" id="ARBA00044130"/>
    </source>
</evidence>
<comment type="caution">
    <text evidence="12">The sequence shown here is derived from an EMBL/GenBank/DDBJ whole genome shotgun (WGS) entry which is preliminary data.</text>
</comment>
<evidence type="ECO:0000313" key="13">
    <source>
        <dbReference type="Proteomes" id="UP000324222"/>
    </source>
</evidence>
<evidence type="ECO:0000256" key="3">
    <source>
        <dbReference type="ARBA" id="ARBA00022574"/>
    </source>
</evidence>
<dbReference type="PROSITE" id="PS00678">
    <property type="entry name" value="WD_REPEATS_1"/>
    <property type="match status" value="2"/>
</dbReference>
<keyword evidence="4" id="KW-0677">Repeat</keyword>
<evidence type="ECO:0000256" key="1">
    <source>
        <dbReference type="ARBA" id="ARBA00004123"/>
    </source>
</evidence>
<dbReference type="EMBL" id="VSRR010000022">
    <property type="protein sequence ID" value="MPC08225.1"/>
    <property type="molecule type" value="Genomic_DNA"/>
</dbReference>
<dbReference type="SUPFAM" id="SSF160897">
    <property type="entry name" value="Taf5 N-terminal domain-like"/>
    <property type="match status" value="1"/>
</dbReference>
<proteinExistence type="inferred from homology"/>
<dbReference type="InterPro" id="IPR036322">
    <property type="entry name" value="WD40_repeat_dom_sf"/>
</dbReference>
<dbReference type="InterPro" id="IPR037264">
    <property type="entry name" value="TFIID_NTD2_sf"/>
</dbReference>
<evidence type="ECO:0000256" key="6">
    <source>
        <dbReference type="ARBA" id="ARBA00023163"/>
    </source>
</evidence>
<evidence type="ECO:0000256" key="2">
    <source>
        <dbReference type="ARBA" id="ARBA00009435"/>
    </source>
</evidence>
<dbReference type="Proteomes" id="UP000324222">
    <property type="component" value="Unassembled WGS sequence"/>
</dbReference>
<dbReference type="Gene3D" id="2.130.10.10">
    <property type="entry name" value="YVTN repeat-like/Quinoprotein amine dehydrogenase"/>
    <property type="match status" value="1"/>
</dbReference>
<feature type="compositionally biased region" description="Low complexity" evidence="10">
    <location>
        <begin position="74"/>
        <end position="84"/>
    </location>
</feature>
<dbReference type="PROSITE" id="PS50896">
    <property type="entry name" value="LISH"/>
    <property type="match status" value="1"/>
</dbReference>
<feature type="repeat" description="WD" evidence="9">
    <location>
        <begin position="303"/>
        <end position="344"/>
    </location>
</feature>
<comment type="subcellular location">
    <subcellularLocation>
        <location evidence="1">Nucleus</location>
    </subcellularLocation>
</comment>
<keyword evidence="12" id="KW-0396">Initiation factor</keyword>
<dbReference type="Pfam" id="PF00400">
    <property type="entry name" value="WD40"/>
    <property type="match status" value="3"/>
</dbReference>
<keyword evidence="6" id="KW-0804">Transcription</keyword>
<evidence type="ECO:0000259" key="11">
    <source>
        <dbReference type="Pfam" id="PF04494"/>
    </source>
</evidence>
<dbReference type="Pfam" id="PF04494">
    <property type="entry name" value="TFIID_NTD2"/>
    <property type="match status" value="1"/>
</dbReference>
<evidence type="ECO:0000256" key="4">
    <source>
        <dbReference type="ARBA" id="ARBA00022737"/>
    </source>
</evidence>
<dbReference type="PROSITE" id="PS50294">
    <property type="entry name" value="WD_REPEATS_REGION"/>
    <property type="match status" value="3"/>
</dbReference>
<dbReference type="SMART" id="SM00320">
    <property type="entry name" value="WD40"/>
    <property type="match status" value="3"/>
</dbReference>
<dbReference type="GO" id="GO:0005669">
    <property type="term" value="C:transcription factor TFIID complex"/>
    <property type="evidence" value="ECO:0007669"/>
    <property type="project" value="TreeGrafter"/>
</dbReference>
<keyword evidence="12" id="KW-0648">Protein biosynthesis</keyword>